<feature type="transmembrane region" description="Helical" evidence="14">
    <location>
        <begin position="84"/>
        <end position="102"/>
    </location>
</feature>
<keyword evidence="7 14" id="KW-0812">Transmembrane</keyword>
<keyword evidence="9" id="KW-0653">Protein transport</keyword>
<evidence type="ECO:0000313" key="15">
    <source>
        <dbReference type="EMBL" id="RWR12822.1"/>
    </source>
</evidence>
<keyword evidence="16" id="KW-1185">Reference proteome</keyword>
<dbReference type="PANTHER" id="PTHR30587:SF0">
    <property type="entry name" value="FLAGELLAR BIOSYNTHETIC PROTEIN FLIP"/>
    <property type="match status" value="1"/>
</dbReference>
<dbReference type="InterPro" id="IPR005838">
    <property type="entry name" value="T3SS_IM_P"/>
</dbReference>
<keyword evidence="6" id="KW-1003">Cell membrane</keyword>
<dbReference type="PRINTS" id="PR00951">
    <property type="entry name" value="FLGBIOSNFLIP"/>
</dbReference>
<dbReference type="GO" id="GO:0005886">
    <property type="term" value="C:plasma membrane"/>
    <property type="evidence" value="ECO:0007669"/>
    <property type="project" value="UniProtKB-SubCell"/>
</dbReference>
<dbReference type="InterPro" id="IPR005837">
    <property type="entry name" value="FliP"/>
</dbReference>
<feature type="transmembrane region" description="Helical" evidence="14">
    <location>
        <begin position="41"/>
        <end position="72"/>
    </location>
</feature>
<dbReference type="RefSeq" id="WP_128269537.1">
    <property type="nucleotide sequence ID" value="NZ_SAUW01000007.1"/>
</dbReference>
<keyword evidence="11 14" id="KW-0472">Membrane</keyword>
<evidence type="ECO:0000256" key="1">
    <source>
        <dbReference type="ARBA" id="ARBA00004117"/>
    </source>
</evidence>
<keyword evidence="15" id="KW-0969">Cilium</keyword>
<evidence type="ECO:0000256" key="8">
    <source>
        <dbReference type="ARBA" id="ARBA00022795"/>
    </source>
</evidence>
<protein>
    <recommendedName>
        <fullName evidence="4">Flagellar biosynthetic protein FliP</fullName>
    </recommendedName>
</protein>
<comment type="caution">
    <text evidence="15">The sequence shown here is derived from an EMBL/GenBank/DDBJ whole genome shotgun (WGS) entry which is preliminary data.</text>
</comment>
<evidence type="ECO:0000256" key="13">
    <source>
        <dbReference type="ARBA" id="ARBA00023225"/>
    </source>
</evidence>
<comment type="subcellular location">
    <subcellularLocation>
        <location evidence="1">Bacterial flagellum basal body</location>
    </subcellularLocation>
    <subcellularLocation>
        <location evidence="2">Cell membrane</location>
        <topology evidence="2">Multi-pass membrane protein</topology>
    </subcellularLocation>
</comment>
<evidence type="ECO:0000256" key="9">
    <source>
        <dbReference type="ARBA" id="ARBA00022927"/>
    </source>
</evidence>
<evidence type="ECO:0000256" key="4">
    <source>
        <dbReference type="ARBA" id="ARBA00021714"/>
    </source>
</evidence>
<keyword evidence="10 14" id="KW-1133">Transmembrane helix</keyword>
<evidence type="ECO:0000256" key="3">
    <source>
        <dbReference type="ARBA" id="ARBA00006257"/>
    </source>
</evidence>
<keyword evidence="5" id="KW-0813">Transport</keyword>
<evidence type="ECO:0000256" key="6">
    <source>
        <dbReference type="ARBA" id="ARBA00022475"/>
    </source>
</evidence>
<evidence type="ECO:0000256" key="10">
    <source>
        <dbReference type="ARBA" id="ARBA00022989"/>
    </source>
</evidence>
<accession>A0A443IXK8</accession>
<keyword evidence="15" id="KW-0282">Flagellum</keyword>
<evidence type="ECO:0000256" key="5">
    <source>
        <dbReference type="ARBA" id="ARBA00022448"/>
    </source>
</evidence>
<evidence type="ECO:0000256" key="2">
    <source>
        <dbReference type="ARBA" id="ARBA00004651"/>
    </source>
</evidence>
<reference evidence="15 16" key="2">
    <citation type="submission" date="2019-01" db="EMBL/GenBank/DDBJ databases">
        <authorList>
            <person name="Li Y."/>
        </authorList>
    </citation>
    <scope>NUCLEOTIDE SEQUENCE [LARGE SCALE GENOMIC DNA]</scope>
    <source>
        <strain evidence="15 16">2D-5</strain>
    </source>
</reference>
<evidence type="ECO:0000256" key="11">
    <source>
        <dbReference type="ARBA" id="ARBA00023136"/>
    </source>
</evidence>
<comment type="similarity">
    <text evidence="3">Belongs to the FliP/MopC/SpaP family.</text>
</comment>
<feature type="transmembrane region" description="Helical" evidence="14">
    <location>
        <begin position="187"/>
        <end position="207"/>
    </location>
</feature>
<dbReference type="AlphaFoldDB" id="A0A443IXK8"/>
<evidence type="ECO:0000256" key="14">
    <source>
        <dbReference type="SAM" id="Phobius"/>
    </source>
</evidence>
<keyword evidence="12" id="KW-0975">Bacterial flagellum</keyword>
<dbReference type="PANTHER" id="PTHR30587">
    <property type="entry name" value="FLAGELLAR BIOSYNTHETIC PROTEIN FLIP"/>
    <property type="match status" value="1"/>
</dbReference>
<gene>
    <name evidence="15" type="ORF">D2T33_08950</name>
</gene>
<reference evidence="15 16" key="1">
    <citation type="submission" date="2019-01" db="EMBL/GenBank/DDBJ databases">
        <title>Sinorhodobacter populi sp. nov. isolated from the symptomatic bark tissue of Populus euramericana canker.</title>
        <authorList>
            <person name="Xu G."/>
        </authorList>
    </citation>
    <scope>NUCLEOTIDE SEQUENCE [LARGE SCALE GENOMIC DNA]</scope>
    <source>
        <strain evidence="15 16">2D-5</strain>
    </source>
</reference>
<proteinExistence type="inferred from homology"/>
<dbReference type="Proteomes" id="UP000285710">
    <property type="component" value="Unassembled WGS sequence"/>
</dbReference>
<keyword evidence="8" id="KW-1005">Bacterial flagellum biogenesis</keyword>
<dbReference type="EMBL" id="SAUW01000007">
    <property type="protein sequence ID" value="RWR12822.1"/>
    <property type="molecule type" value="Genomic_DNA"/>
</dbReference>
<dbReference type="GO" id="GO:0009425">
    <property type="term" value="C:bacterial-type flagellum basal body"/>
    <property type="evidence" value="ECO:0007669"/>
    <property type="project" value="UniProtKB-SubCell"/>
</dbReference>
<organism evidence="15 16">
    <name type="scientific">Paenirhodobacter populi</name>
    <dbReference type="NCBI Taxonomy" id="2306993"/>
    <lineage>
        <taxon>Bacteria</taxon>
        <taxon>Pseudomonadati</taxon>
        <taxon>Pseudomonadota</taxon>
        <taxon>Alphaproteobacteria</taxon>
        <taxon>Rhodobacterales</taxon>
        <taxon>Rhodobacter group</taxon>
        <taxon>Paenirhodobacter</taxon>
    </lineage>
</organism>
<evidence type="ECO:0000256" key="12">
    <source>
        <dbReference type="ARBA" id="ARBA00023143"/>
    </source>
</evidence>
<sequence>MISRRLVGALSAGVVLGAIPGIACSQGISINLGDGQSLSTQAFTVFAAMTVLSISPSLAIMVTCFPLIVSVLSMFRQGIGLQASPPNFLIIGLSLFLTWFVMEPTFLKSWNEGVEPFLSGGMGNDEAFVKITSPFRDFMSARINEGTFDSLVSISTANIEVNDMHSAPLRVMVPAFMLSEMSRAFEIAFYILLPFLIVDLIVSAILMSMGMMMVPPAIVALPFKLAFLVVSDGFTKIAKALVEGYM</sequence>
<name>A0A443IXK8_9RHOB</name>
<dbReference type="Pfam" id="PF00813">
    <property type="entry name" value="FliP"/>
    <property type="match status" value="1"/>
</dbReference>
<dbReference type="GO" id="GO:0009306">
    <property type="term" value="P:protein secretion"/>
    <property type="evidence" value="ECO:0007669"/>
    <property type="project" value="InterPro"/>
</dbReference>
<evidence type="ECO:0000313" key="16">
    <source>
        <dbReference type="Proteomes" id="UP000285710"/>
    </source>
</evidence>
<dbReference type="GO" id="GO:0044781">
    <property type="term" value="P:bacterial-type flagellum organization"/>
    <property type="evidence" value="ECO:0007669"/>
    <property type="project" value="UniProtKB-KW"/>
</dbReference>
<keyword evidence="15" id="KW-0966">Cell projection</keyword>
<dbReference type="PRINTS" id="PR01302">
    <property type="entry name" value="TYPE3IMPPROT"/>
</dbReference>
<evidence type="ECO:0000256" key="7">
    <source>
        <dbReference type="ARBA" id="ARBA00022692"/>
    </source>
</evidence>
<keyword evidence="13" id="KW-1006">Bacterial flagellum protein export</keyword>